<dbReference type="SUPFAM" id="SSF47336">
    <property type="entry name" value="ACP-like"/>
    <property type="match status" value="1"/>
</dbReference>
<dbReference type="Proteomes" id="UP000193926">
    <property type="component" value="Unassembled WGS sequence"/>
</dbReference>
<evidence type="ECO:0000313" key="2">
    <source>
        <dbReference type="Proteomes" id="UP000193926"/>
    </source>
</evidence>
<dbReference type="OrthoDB" id="9811033at2"/>
<sequence>MDPSTIGPETALETSAAWDSLAHFRIVAAIEETLARPLTPDEIFSATDYQSIGALLTTGTAAQD</sequence>
<dbReference type="AlphaFoldDB" id="A0A1X4NLW6"/>
<name>A0A1X4NLW6_9RHOB</name>
<protein>
    <recommendedName>
        <fullName evidence="3">Carrier domain-containing protein</fullName>
    </recommendedName>
</protein>
<reference evidence="1 2" key="1">
    <citation type="submission" date="2014-03" db="EMBL/GenBank/DDBJ databases">
        <title>The draft genome sequence of Marivita geojedonensis KCTC 23882.</title>
        <authorList>
            <person name="Lai Q."/>
            <person name="Shao Z."/>
        </authorList>
    </citation>
    <scope>NUCLEOTIDE SEQUENCE [LARGE SCALE GENOMIC DNA]</scope>
    <source>
        <strain evidence="1 2">DPG-138</strain>
    </source>
</reference>
<dbReference type="InterPro" id="IPR036736">
    <property type="entry name" value="ACP-like_sf"/>
</dbReference>
<gene>
    <name evidence="1" type="ORF">MGEO_09125</name>
</gene>
<comment type="caution">
    <text evidence="1">The sequence shown here is derived from an EMBL/GenBank/DDBJ whole genome shotgun (WGS) entry which is preliminary data.</text>
</comment>
<keyword evidence="2" id="KW-1185">Reference proteome</keyword>
<evidence type="ECO:0000313" key="1">
    <source>
        <dbReference type="EMBL" id="OSQ51218.1"/>
    </source>
</evidence>
<organism evidence="1 2">
    <name type="scientific">Marivita geojedonensis</name>
    <dbReference type="NCBI Taxonomy" id="1123756"/>
    <lineage>
        <taxon>Bacteria</taxon>
        <taxon>Pseudomonadati</taxon>
        <taxon>Pseudomonadota</taxon>
        <taxon>Alphaproteobacteria</taxon>
        <taxon>Rhodobacterales</taxon>
        <taxon>Roseobacteraceae</taxon>
        <taxon>Marivita</taxon>
    </lineage>
</organism>
<evidence type="ECO:0008006" key="3">
    <source>
        <dbReference type="Google" id="ProtNLM"/>
    </source>
</evidence>
<accession>A0A1X4NLW6</accession>
<dbReference type="EMBL" id="JFKC01000006">
    <property type="protein sequence ID" value="OSQ51218.1"/>
    <property type="molecule type" value="Genomic_DNA"/>
</dbReference>
<proteinExistence type="predicted"/>
<dbReference type="Gene3D" id="1.10.1200.10">
    <property type="entry name" value="ACP-like"/>
    <property type="match status" value="1"/>
</dbReference>